<dbReference type="InterPro" id="IPR032831">
    <property type="entry name" value="LptM_cons"/>
</dbReference>
<feature type="compositionally biased region" description="Low complexity" evidence="7">
    <location>
        <begin position="44"/>
        <end position="57"/>
    </location>
</feature>
<evidence type="ECO:0000256" key="4">
    <source>
        <dbReference type="ARBA" id="ARBA00023139"/>
    </source>
</evidence>
<sequence length="69" mass="7173">MMRVVSGLAIFVVAMILLAGCGQKGPLYLPSPEQPSPGQPSPEQPSQESSLPAQPEQAPSTSPAVEQET</sequence>
<feature type="compositionally biased region" description="Pro residues" evidence="7">
    <location>
        <begin position="32"/>
        <end position="43"/>
    </location>
</feature>
<evidence type="ECO:0000313" key="9">
    <source>
        <dbReference type="Proteomes" id="UP000437638"/>
    </source>
</evidence>
<evidence type="ECO:0008006" key="10">
    <source>
        <dbReference type="Google" id="ProtNLM"/>
    </source>
</evidence>
<keyword evidence="9" id="KW-1185">Reference proteome</keyword>
<accession>A0A7X3H0D6</accession>
<dbReference type="Proteomes" id="UP000437638">
    <property type="component" value="Unassembled WGS sequence"/>
</dbReference>
<protein>
    <recommendedName>
        <fullName evidence="10">Lipoprotein</fullName>
    </recommendedName>
</protein>
<comment type="caution">
    <text evidence="8">The sequence shown here is derived from an EMBL/GenBank/DDBJ whole genome shotgun (WGS) entry which is preliminary data.</text>
</comment>
<dbReference type="Pfam" id="PF13627">
    <property type="entry name" value="LptM_cons"/>
    <property type="match status" value="1"/>
</dbReference>
<dbReference type="PROSITE" id="PS51257">
    <property type="entry name" value="PROKAR_LIPOPROTEIN"/>
    <property type="match status" value="1"/>
</dbReference>
<evidence type="ECO:0000256" key="2">
    <source>
        <dbReference type="ARBA" id="ARBA00022729"/>
    </source>
</evidence>
<dbReference type="EMBL" id="WTKP01000004">
    <property type="protein sequence ID" value="MWJ28071.1"/>
    <property type="molecule type" value="Genomic_DNA"/>
</dbReference>
<feature type="compositionally biased region" description="Polar residues" evidence="7">
    <location>
        <begin position="58"/>
        <end position="69"/>
    </location>
</feature>
<dbReference type="GO" id="GO:0009279">
    <property type="term" value="C:cell outer membrane"/>
    <property type="evidence" value="ECO:0007669"/>
    <property type="project" value="UniProtKB-SubCell"/>
</dbReference>
<keyword evidence="4" id="KW-0564">Palmitate</keyword>
<reference evidence="8 9" key="1">
    <citation type="submission" date="2019-12" db="EMBL/GenBank/DDBJ databases">
        <title>Halomonas rutogse sp. nov. isolated from two lakes on Tibetan Plateau.</title>
        <authorList>
            <person name="Gao P."/>
        </authorList>
    </citation>
    <scope>NUCLEOTIDE SEQUENCE [LARGE SCALE GENOMIC DNA]</scope>
    <source>
        <strain evidence="8 9">ZH2S</strain>
    </source>
</reference>
<evidence type="ECO:0000313" key="8">
    <source>
        <dbReference type="EMBL" id="MWJ28071.1"/>
    </source>
</evidence>
<gene>
    <name evidence="8" type="ORF">GPM19_07615</name>
</gene>
<evidence type="ECO:0000256" key="7">
    <source>
        <dbReference type="SAM" id="MobiDB-lite"/>
    </source>
</evidence>
<evidence type="ECO:0000256" key="6">
    <source>
        <dbReference type="ARBA" id="ARBA00023288"/>
    </source>
</evidence>
<comment type="subcellular location">
    <subcellularLocation>
        <location evidence="1">Cell outer membrane</location>
        <topology evidence="1">Lipid-anchor</topology>
    </subcellularLocation>
</comment>
<evidence type="ECO:0000256" key="3">
    <source>
        <dbReference type="ARBA" id="ARBA00023136"/>
    </source>
</evidence>
<evidence type="ECO:0000256" key="5">
    <source>
        <dbReference type="ARBA" id="ARBA00023237"/>
    </source>
</evidence>
<dbReference type="NCBIfam" id="NF047847">
    <property type="entry name" value="SS_mature_LptM"/>
    <property type="match status" value="1"/>
</dbReference>
<keyword evidence="3" id="KW-0472">Membrane</keyword>
<evidence type="ECO:0000256" key="1">
    <source>
        <dbReference type="ARBA" id="ARBA00004459"/>
    </source>
</evidence>
<organism evidence="8 9">
    <name type="scientific">Vreelandella zhuhanensis</name>
    <dbReference type="NCBI Taxonomy" id="2684210"/>
    <lineage>
        <taxon>Bacteria</taxon>
        <taxon>Pseudomonadati</taxon>
        <taxon>Pseudomonadota</taxon>
        <taxon>Gammaproteobacteria</taxon>
        <taxon>Oceanospirillales</taxon>
        <taxon>Halomonadaceae</taxon>
        <taxon>Vreelandella</taxon>
    </lineage>
</organism>
<proteinExistence type="predicted"/>
<dbReference type="AlphaFoldDB" id="A0A7X3H0D6"/>
<name>A0A7X3H0D6_9GAMM</name>
<feature type="region of interest" description="Disordered" evidence="7">
    <location>
        <begin position="24"/>
        <end position="69"/>
    </location>
</feature>
<keyword evidence="5" id="KW-0998">Cell outer membrane</keyword>
<keyword evidence="2" id="KW-0732">Signal</keyword>
<keyword evidence="6" id="KW-0449">Lipoprotein</keyword>